<organism evidence="1 2">
    <name type="scientific">Segatella copri</name>
    <dbReference type="NCBI Taxonomy" id="165179"/>
    <lineage>
        <taxon>Bacteria</taxon>
        <taxon>Pseudomonadati</taxon>
        <taxon>Bacteroidota</taxon>
        <taxon>Bacteroidia</taxon>
        <taxon>Bacteroidales</taxon>
        <taxon>Prevotellaceae</taxon>
        <taxon>Segatella</taxon>
    </lineage>
</organism>
<accession>A0A6G1U402</accession>
<evidence type="ECO:0008006" key="3">
    <source>
        <dbReference type="Google" id="ProtNLM"/>
    </source>
</evidence>
<evidence type="ECO:0000313" key="2">
    <source>
        <dbReference type="Proteomes" id="UP000480425"/>
    </source>
</evidence>
<dbReference type="EMBL" id="VZCB01000092">
    <property type="protein sequence ID" value="MQN81760.1"/>
    <property type="molecule type" value="Genomic_DNA"/>
</dbReference>
<name>A0A6G1U402_9BACT</name>
<reference evidence="1 2" key="1">
    <citation type="submission" date="2019-09" db="EMBL/GenBank/DDBJ databases">
        <title>Distinct polysaccharide growth profiles of human intestinal Prevotella copri isolates.</title>
        <authorList>
            <person name="Fehlner-Peach H."/>
            <person name="Magnabosco C."/>
            <person name="Raghavan V."/>
            <person name="Scher J.U."/>
            <person name="Tett A."/>
            <person name="Cox L.M."/>
            <person name="Gottsegen C."/>
            <person name="Watters A."/>
            <person name="Wiltshire- Gordon J.D."/>
            <person name="Segata N."/>
            <person name="Bonneau R."/>
            <person name="Littman D.R."/>
        </authorList>
    </citation>
    <scope>NUCLEOTIDE SEQUENCE [LARGE SCALE GENOMIC DNA]</scope>
    <source>
        <strain evidence="2">iA622</strain>
    </source>
</reference>
<proteinExistence type="predicted"/>
<protein>
    <recommendedName>
        <fullName evidence="3">Lipoprotein</fullName>
    </recommendedName>
</protein>
<evidence type="ECO:0000313" key="1">
    <source>
        <dbReference type="EMBL" id="MQN81760.1"/>
    </source>
</evidence>
<dbReference type="Proteomes" id="UP000480425">
    <property type="component" value="Unassembled WGS sequence"/>
</dbReference>
<dbReference type="AlphaFoldDB" id="A0A6G1U402"/>
<dbReference type="RefSeq" id="WP_153125200.1">
    <property type="nucleotide sequence ID" value="NZ_VZCB01000092.1"/>
</dbReference>
<comment type="caution">
    <text evidence="1">The sequence shown here is derived from an EMBL/GenBank/DDBJ whole genome shotgun (WGS) entry which is preliminary data.</text>
</comment>
<gene>
    <name evidence="1" type="ORF">F7D73_12560</name>
</gene>
<sequence>MNIKGNKIVLAVIAVLMSGCNNNKAHKAHKSLDSDSLAQYRDTLIGKFNGIDVDTLICEPIDSLSPKEDGTYGGCHYEWRVYTTNGTVKDLIVGKTIGIDFIKEGDLDGNGTEEWGYVTQWPTSMWMRYNAFTNINGEWQHIIEPTPIWIPHLDQQDSLNYTIREEDILQPSEKSDFIKVKFSDVRNNGEDFLLIDTLIQVNPRLFK</sequence>
<dbReference type="OrthoDB" id="637392at2"/>
<dbReference type="PROSITE" id="PS51257">
    <property type="entry name" value="PROKAR_LIPOPROTEIN"/>
    <property type="match status" value="1"/>
</dbReference>